<dbReference type="AlphaFoldDB" id="A0A1H1VFV4"/>
<feature type="chain" id="PRO_5009263205" evidence="4">
    <location>
        <begin position="31"/>
        <end position="420"/>
    </location>
</feature>
<keyword evidence="3" id="KW-0029">Amino-acid transport</keyword>
<protein>
    <submittedName>
        <fullName evidence="6">Amino acid/amide ABC transporter substrate-binding protein, HAAT family</fullName>
    </submittedName>
</protein>
<reference evidence="7" key="1">
    <citation type="submission" date="2016-10" db="EMBL/GenBank/DDBJ databases">
        <authorList>
            <person name="Varghese N."/>
            <person name="Submissions S."/>
        </authorList>
    </citation>
    <scope>NUCLEOTIDE SEQUENCE [LARGE SCALE GENOMIC DNA]</scope>
    <source>
        <strain evidence="7">GAS369</strain>
    </source>
</reference>
<evidence type="ECO:0000313" key="6">
    <source>
        <dbReference type="EMBL" id="SDS83613.1"/>
    </source>
</evidence>
<proteinExistence type="inferred from homology"/>
<evidence type="ECO:0000256" key="3">
    <source>
        <dbReference type="ARBA" id="ARBA00022970"/>
    </source>
</evidence>
<keyword evidence="7" id="KW-1185">Reference proteome</keyword>
<dbReference type="SUPFAM" id="SSF53822">
    <property type="entry name" value="Periplasmic binding protein-like I"/>
    <property type="match status" value="1"/>
</dbReference>
<dbReference type="Gene3D" id="3.40.50.2300">
    <property type="match status" value="2"/>
</dbReference>
<evidence type="ECO:0000256" key="2">
    <source>
        <dbReference type="ARBA" id="ARBA00022729"/>
    </source>
</evidence>
<dbReference type="PANTHER" id="PTHR30483">
    <property type="entry name" value="LEUCINE-SPECIFIC-BINDING PROTEIN"/>
    <property type="match status" value="1"/>
</dbReference>
<dbReference type="GO" id="GO:0006865">
    <property type="term" value="P:amino acid transport"/>
    <property type="evidence" value="ECO:0007669"/>
    <property type="project" value="UniProtKB-KW"/>
</dbReference>
<dbReference type="Proteomes" id="UP000243904">
    <property type="component" value="Chromosome I"/>
</dbReference>
<keyword evidence="3" id="KW-0813">Transport</keyword>
<evidence type="ECO:0000259" key="5">
    <source>
        <dbReference type="Pfam" id="PF13458"/>
    </source>
</evidence>
<dbReference type="InterPro" id="IPR051010">
    <property type="entry name" value="BCAA_transport"/>
</dbReference>
<evidence type="ECO:0000256" key="1">
    <source>
        <dbReference type="ARBA" id="ARBA00010062"/>
    </source>
</evidence>
<feature type="domain" description="Leucine-binding protein" evidence="5">
    <location>
        <begin position="39"/>
        <end position="397"/>
    </location>
</feature>
<dbReference type="Pfam" id="PF13458">
    <property type="entry name" value="Peripla_BP_6"/>
    <property type="match status" value="1"/>
</dbReference>
<dbReference type="EMBL" id="LT629750">
    <property type="protein sequence ID" value="SDS83613.1"/>
    <property type="molecule type" value="Genomic_DNA"/>
</dbReference>
<accession>A0A1H1VFV4</accession>
<feature type="signal peptide" evidence="4">
    <location>
        <begin position="1"/>
        <end position="30"/>
    </location>
</feature>
<dbReference type="InterPro" id="IPR028082">
    <property type="entry name" value="Peripla_BP_I"/>
</dbReference>
<name>A0A1H1VFV4_9BRAD</name>
<comment type="similarity">
    <text evidence="1">Belongs to the leucine-binding protein family.</text>
</comment>
<evidence type="ECO:0000256" key="4">
    <source>
        <dbReference type="SAM" id="SignalP"/>
    </source>
</evidence>
<dbReference type="InterPro" id="IPR028081">
    <property type="entry name" value="Leu-bd"/>
</dbReference>
<dbReference type="PANTHER" id="PTHR30483:SF6">
    <property type="entry name" value="PERIPLASMIC BINDING PROTEIN OF ABC TRANSPORTER FOR NATURAL AMINO ACIDS"/>
    <property type="match status" value="1"/>
</dbReference>
<dbReference type="PROSITE" id="PS51318">
    <property type="entry name" value="TAT"/>
    <property type="match status" value="1"/>
</dbReference>
<organism evidence="6 7">
    <name type="scientific">Bradyrhizobium canariense</name>
    <dbReference type="NCBI Taxonomy" id="255045"/>
    <lineage>
        <taxon>Bacteria</taxon>
        <taxon>Pseudomonadati</taxon>
        <taxon>Pseudomonadota</taxon>
        <taxon>Alphaproteobacteria</taxon>
        <taxon>Hyphomicrobiales</taxon>
        <taxon>Nitrobacteraceae</taxon>
        <taxon>Bradyrhizobium</taxon>
    </lineage>
</organism>
<dbReference type="RefSeq" id="WP_146688082.1">
    <property type="nucleotide sequence ID" value="NZ_LT629750.1"/>
</dbReference>
<keyword evidence="2 4" id="KW-0732">Signal</keyword>
<sequence length="420" mass="44887">MKRSEFRTSRRSFIKATAGMGLAASLSSRAFGGTDSGNPIVLGIQGDLTGALAHDGLWEQRAVVAAANWHNKRGGIAGRPIKVVSVDTETKTDVGIRRLQQLIQEDACDFVVGSGSGGIGVASVPIAKDASVVYLPLSRTDSITTETANPYLYRFVANSSIAARASQKWMIDKIGKKWSIVLSDIAFGHSQRDAFTAALQSVGGEVVQSIALPPNVSDPLPFLLKLDRSVDGILTALWGPDSVRVYPALVTVGVGAKPKFAVSSTTNLFDVLKMGKSVDGLYAFDEVPWELSDYPNADATRTAFTEIGIGPTGRSVEGDDYVMLPSAVSCWECVSFMKRAIEGSGWASRADGIKLSNWTVANPAMPTGEMFLRPNLTVRSADQQAFADVYILQVQSGHMRVVNKIAAGDTMYSPTAAMTR</sequence>
<gene>
    <name evidence="6" type="ORF">SAMN05444158_3393</name>
</gene>
<evidence type="ECO:0000313" key="7">
    <source>
        <dbReference type="Proteomes" id="UP000243904"/>
    </source>
</evidence>
<dbReference type="InterPro" id="IPR006311">
    <property type="entry name" value="TAT_signal"/>
</dbReference>